<protein>
    <submittedName>
        <fullName evidence="1">Bm10096</fullName>
    </submittedName>
</protein>
<dbReference type="AlphaFoldDB" id="A0A1I9G2Z3"/>
<dbReference type="EMBL" id="LN856962">
    <property type="protein sequence ID" value="CDP96921.1"/>
    <property type="molecule type" value="Genomic_DNA"/>
</dbReference>
<organism evidence="1">
    <name type="scientific">Brugia malayi</name>
    <name type="common">Filarial nematode worm</name>
    <dbReference type="NCBI Taxonomy" id="6279"/>
    <lineage>
        <taxon>Eukaryota</taxon>
        <taxon>Metazoa</taxon>
        <taxon>Ecdysozoa</taxon>
        <taxon>Nematoda</taxon>
        <taxon>Chromadorea</taxon>
        <taxon>Rhabditida</taxon>
        <taxon>Spirurina</taxon>
        <taxon>Spiruromorpha</taxon>
        <taxon>Filarioidea</taxon>
        <taxon>Onchocercidae</taxon>
        <taxon>Brugia</taxon>
    </lineage>
</organism>
<evidence type="ECO:0000313" key="1">
    <source>
        <dbReference type="EMBL" id="CDP96921.1"/>
    </source>
</evidence>
<proteinExistence type="predicted"/>
<sequence length="128" mass="13994">MHNTDKLEGTCICIARVISVALRLPKATKQIRPTVKCRPGQARKAARIGSRAGRRVQSRLGQLCIATGRAIPLTGIYHADKMDAMYERMLLGIVSNGCKYGGWGHSVEEEDVWLGLGVECKVDLAFAL</sequence>
<gene>
    <name evidence="1" type="primary">Bm10096</name>
    <name evidence="1" type="ORF">BM_Bm10096</name>
</gene>
<reference evidence="1" key="2">
    <citation type="submission" date="2012-12" db="EMBL/GenBank/DDBJ databases">
        <authorList>
            <consortium name="WormBase Consortium"/>
            <person name="Ghedin E."/>
            <person name="Paulini M."/>
        </authorList>
    </citation>
    <scope>NUCLEOTIDE SEQUENCE</scope>
    <source>
        <strain evidence="1">FR3</strain>
    </source>
</reference>
<name>A0A1I9G2Z3_BRUMA</name>
<reference evidence="1" key="1">
    <citation type="journal article" date="2007" name="Science">
        <title>Draft genome of the filarial nematode parasite Brugia malayi.</title>
        <authorList>
            <person name="Ghedin E."/>
            <person name="Wang S."/>
            <person name="Spiro D."/>
            <person name="Caler E."/>
            <person name="Zhao Q."/>
            <person name="Crabtree J."/>
            <person name="Allen J.E."/>
            <person name="Delcher A.L."/>
            <person name="Guiliano D.B."/>
            <person name="Miranda-Saavedra D."/>
            <person name="Angiuoli S.V."/>
            <person name="Creasy T."/>
            <person name="Amedeo P."/>
            <person name="Haas B."/>
            <person name="El-Sayed N.M."/>
            <person name="Wortman J.R."/>
            <person name="Feldblyum T."/>
            <person name="Tallon L."/>
            <person name="Schatz M."/>
            <person name="Shumway M."/>
            <person name="Koo H."/>
            <person name="Salzberg S.L."/>
            <person name="Schobel S."/>
            <person name="Pertea M."/>
            <person name="Pop M."/>
            <person name="White O."/>
            <person name="Barton G.J."/>
            <person name="Carlow C.K."/>
            <person name="Crawford M.J."/>
            <person name="Daub J."/>
            <person name="Dimmic M.W."/>
            <person name="Estes C.F."/>
            <person name="Foster J.M."/>
            <person name="Ganatra M."/>
            <person name="Gregory W.F."/>
            <person name="Johnson N.M."/>
            <person name="Jin J."/>
            <person name="Komuniecki R."/>
            <person name="Korf I."/>
            <person name="Kumar S."/>
            <person name="Laney S."/>
            <person name="Li B.W."/>
            <person name="Li W."/>
            <person name="Lindblom T.H."/>
            <person name="Lustigman S."/>
            <person name="Ma D."/>
            <person name="Maina C.V."/>
            <person name="Martin D.M."/>
            <person name="McCarter J.P."/>
            <person name="McReynolds L."/>
            <person name="Mitreva M."/>
            <person name="Nutman T.B."/>
            <person name="Parkinson J."/>
            <person name="Peregrin-Alvarez J.M."/>
            <person name="Poole C."/>
            <person name="Ren Q."/>
            <person name="Saunders L."/>
            <person name="Sluder A.E."/>
            <person name="Smith K."/>
            <person name="Stanke M."/>
            <person name="Unnasch T.R."/>
            <person name="Ware J."/>
            <person name="Wei A.D."/>
            <person name="Weil G."/>
            <person name="Williams D.J."/>
            <person name="Zhang Y."/>
            <person name="Williams S.A."/>
            <person name="Fraser-Liggett C."/>
            <person name="Slatko B."/>
            <person name="Blaxter M.L."/>
            <person name="Scott A.L."/>
        </authorList>
    </citation>
    <scope>NUCLEOTIDE SEQUENCE</scope>
    <source>
        <strain evidence="1">FR3</strain>
    </source>
</reference>
<accession>A0A1I9G2Z3</accession>